<dbReference type="InterPro" id="IPR037066">
    <property type="entry name" value="Plug_dom_sf"/>
</dbReference>
<evidence type="ECO:0000313" key="20">
    <source>
        <dbReference type="Proteomes" id="UP000468388"/>
    </source>
</evidence>
<dbReference type="PROSITE" id="PS01156">
    <property type="entry name" value="TONB_DEPENDENT_REC_2"/>
    <property type="match status" value="1"/>
</dbReference>
<dbReference type="Gene3D" id="2.40.170.20">
    <property type="entry name" value="TonB-dependent receptor, beta-barrel domain"/>
    <property type="match status" value="1"/>
</dbReference>
<dbReference type="Gene3D" id="2.170.130.10">
    <property type="entry name" value="TonB-dependent receptor, plug domain"/>
    <property type="match status" value="1"/>
</dbReference>
<keyword evidence="9" id="KW-0406">Ion transport</keyword>
<dbReference type="EMBL" id="WRXO01000002">
    <property type="protein sequence ID" value="MVT40813.1"/>
    <property type="molecule type" value="Genomic_DNA"/>
</dbReference>
<feature type="domain" description="TonB-dependent receptor plug" evidence="18">
    <location>
        <begin position="136"/>
        <end position="230"/>
    </location>
</feature>
<gene>
    <name evidence="19" type="ORF">GO495_09505</name>
</gene>
<keyword evidence="20" id="KW-1185">Reference proteome</keyword>
<comment type="caution">
    <text evidence="19">The sequence shown here is derived from an EMBL/GenBank/DDBJ whole genome shotgun (WGS) entry which is preliminary data.</text>
</comment>
<evidence type="ECO:0000256" key="8">
    <source>
        <dbReference type="ARBA" id="ARBA00023004"/>
    </source>
</evidence>
<feature type="signal peptide" evidence="16">
    <location>
        <begin position="1"/>
        <end position="19"/>
    </location>
</feature>
<dbReference type="PROSITE" id="PS52016">
    <property type="entry name" value="TONB_DEPENDENT_REC_3"/>
    <property type="match status" value="1"/>
</dbReference>
<dbReference type="GO" id="GO:0038023">
    <property type="term" value="F:signaling receptor activity"/>
    <property type="evidence" value="ECO:0007669"/>
    <property type="project" value="InterPro"/>
</dbReference>
<dbReference type="Pfam" id="PF07715">
    <property type="entry name" value="Plug"/>
    <property type="match status" value="1"/>
</dbReference>
<feature type="chain" id="PRO_5026785839" evidence="16">
    <location>
        <begin position="20"/>
        <end position="784"/>
    </location>
</feature>
<evidence type="ECO:0000256" key="7">
    <source>
        <dbReference type="ARBA" id="ARBA00022729"/>
    </source>
</evidence>
<dbReference type="InterPro" id="IPR013784">
    <property type="entry name" value="Carb-bd-like_fold"/>
</dbReference>
<name>A0A6N8J708_9BACT</name>
<comment type="similarity">
    <text evidence="2 14 15">Belongs to the TonB-dependent receptor family.</text>
</comment>
<evidence type="ECO:0000256" key="9">
    <source>
        <dbReference type="ARBA" id="ARBA00023065"/>
    </source>
</evidence>
<dbReference type="InterPro" id="IPR012910">
    <property type="entry name" value="Plug_dom"/>
</dbReference>
<keyword evidence="10 15" id="KW-0798">TonB box</keyword>
<evidence type="ECO:0000313" key="19">
    <source>
        <dbReference type="EMBL" id="MVT40813.1"/>
    </source>
</evidence>
<dbReference type="InterPro" id="IPR000531">
    <property type="entry name" value="Beta-barrel_TonB"/>
</dbReference>
<dbReference type="SUPFAM" id="SSF56935">
    <property type="entry name" value="Porins"/>
    <property type="match status" value="1"/>
</dbReference>
<evidence type="ECO:0000256" key="6">
    <source>
        <dbReference type="ARBA" id="ARBA00022692"/>
    </source>
</evidence>
<evidence type="ECO:0000259" key="18">
    <source>
        <dbReference type="Pfam" id="PF07715"/>
    </source>
</evidence>
<dbReference type="AlphaFoldDB" id="A0A6N8J708"/>
<keyword evidence="7 16" id="KW-0732">Signal</keyword>
<dbReference type="InterPro" id="IPR010917">
    <property type="entry name" value="TonB_rcpt_CS"/>
</dbReference>
<keyword evidence="12 19" id="KW-0675">Receptor</keyword>
<dbReference type="SUPFAM" id="SSF49452">
    <property type="entry name" value="Starch-binding domain-like"/>
    <property type="match status" value="1"/>
</dbReference>
<keyword evidence="5" id="KW-0410">Iron transport</keyword>
<accession>A0A6N8J708</accession>
<dbReference type="CDD" id="cd01347">
    <property type="entry name" value="ligand_gated_channel"/>
    <property type="match status" value="1"/>
</dbReference>
<dbReference type="RefSeq" id="WP_157299447.1">
    <property type="nucleotide sequence ID" value="NZ_BAAAZB010000010.1"/>
</dbReference>
<dbReference type="NCBIfam" id="TIGR01783">
    <property type="entry name" value="TonB-siderophor"/>
    <property type="match status" value="1"/>
</dbReference>
<dbReference type="OrthoDB" id="9758472at2"/>
<dbReference type="InterPro" id="IPR036942">
    <property type="entry name" value="Beta-barrel_TonB_sf"/>
</dbReference>
<keyword evidence="4 14" id="KW-1134">Transmembrane beta strand</keyword>
<evidence type="ECO:0000256" key="14">
    <source>
        <dbReference type="PROSITE-ProRule" id="PRU01360"/>
    </source>
</evidence>
<evidence type="ECO:0000256" key="4">
    <source>
        <dbReference type="ARBA" id="ARBA00022452"/>
    </source>
</evidence>
<evidence type="ECO:0000256" key="13">
    <source>
        <dbReference type="ARBA" id="ARBA00023237"/>
    </source>
</evidence>
<keyword evidence="8" id="KW-0408">Iron</keyword>
<evidence type="ECO:0000256" key="16">
    <source>
        <dbReference type="SAM" id="SignalP"/>
    </source>
</evidence>
<evidence type="ECO:0000259" key="17">
    <source>
        <dbReference type="Pfam" id="PF00593"/>
    </source>
</evidence>
<dbReference type="GO" id="GO:0015891">
    <property type="term" value="P:siderophore transport"/>
    <property type="evidence" value="ECO:0007669"/>
    <property type="project" value="InterPro"/>
</dbReference>
<dbReference type="Pfam" id="PF13715">
    <property type="entry name" value="CarbopepD_reg_2"/>
    <property type="match status" value="1"/>
</dbReference>
<dbReference type="GO" id="GO:0009279">
    <property type="term" value="C:cell outer membrane"/>
    <property type="evidence" value="ECO:0007669"/>
    <property type="project" value="UniProtKB-SubCell"/>
</dbReference>
<evidence type="ECO:0000256" key="3">
    <source>
        <dbReference type="ARBA" id="ARBA00022448"/>
    </source>
</evidence>
<dbReference type="Proteomes" id="UP000468388">
    <property type="component" value="Unassembled WGS sequence"/>
</dbReference>
<dbReference type="Gene3D" id="2.60.40.1120">
    <property type="entry name" value="Carboxypeptidase-like, regulatory domain"/>
    <property type="match status" value="1"/>
</dbReference>
<dbReference type="PANTHER" id="PTHR32552:SF68">
    <property type="entry name" value="FERRICHROME OUTER MEMBRANE TRANSPORTER_PHAGE RECEPTOR"/>
    <property type="match status" value="1"/>
</dbReference>
<keyword evidence="13 14" id="KW-0998">Cell outer membrane</keyword>
<organism evidence="19 20">
    <name type="scientific">Chitinophaga oryziterrae</name>
    <dbReference type="NCBI Taxonomy" id="1031224"/>
    <lineage>
        <taxon>Bacteria</taxon>
        <taxon>Pseudomonadati</taxon>
        <taxon>Bacteroidota</taxon>
        <taxon>Chitinophagia</taxon>
        <taxon>Chitinophagales</taxon>
        <taxon>Chitinophagaceae</taxon>
        <taxon>Chitinophaga</taxon>
    </lineage>
</organism>
<dbReference type="InterPro" id="IPR039426">
    <property type="entry name" value="TonB-dep_rcpt-like"/>
</dbReference>
<sequence length="784" mass="85592">MNKILLLFFFSLLSISVKATEDGNGRIRGTVISSEGVPVEGIPVLLTNTKKTAWTNQDGVFEIDNVKAGLHIVAISLPGYEVTTQEVTVEANKTASITIRLKESEKQLKEVVITGNTNRFARKQTDYVARLPLKNLENPQVYSVISKELMKEQVITGFDDALKNAPGVNKLWSSTGRSGDGAGYYSIRGFAVQPKVVNGIAGASNGSPDPANIERIEVIKGPSGTLFGSSVVSFGGLINVVTKKPFQGFAAEATYTGGSYGLNRITADINTPLDSAKKALFRVNAAYHYENSWQDAGFKKSVFFAPSLTYNVDDRLSFNFSTEFYQSEGTNTEMLFLTRTEPLKIFRPQDMGIDFNRSYTSNDITIKNPVVNVNGQINYKLSDQWVSQTNVSISTRRSTGYYSYISVLSGDTTLSRSLSNQNSTTTFTDIQQNFTGDFHIGRMRNRIVIGLDFLSNVTKNNDGTYFTFDVVNIKKASPAISRAAVDAAGVAAGASNNIAVTSSNTYSAYVSDVIDVTNSLSAMLSVRVDRFDNRISDFRQNAVSPKFGLVYQVVKDKVSLFANYMNGFQNVTPVIQPDKTTSNFKPQQANQFEAGVKTELLGGKLNASVSYYDIHVTNVTRPDTAAGREKYTIQDGNITSKGVEADIVANPLPGLNIVLGYSYNDSKNEKTSATIIGRRPVSAGPRQLANAWISYKLEAGAAKGLGLGIGGNYAGENIITNNSVTGQFTLPAYTVINASVFFERAAYRIGLKLDNLTDKKYWSGWTTVEPQMPRRVVASFGIHF</sequence>
<proteinExistence type="inferred from homology"/>
<evidence type="ECO:0000256" key="5">
    <source>
        <dbReference type="ARBA" id="ARBA00022496"/>
    </source>
</evidence>
<dbReference type="GO" id="GO:0030246">
    <property type="term" value="F:carbohydrate binding"/>
    <property type="evidence" value="ECO:0007669"/>
    <property type="project" value="InterPro"/>
</dbReference>
<reference evidence="19 20" key="1">
    <citation type="submission" date="2019-12" db="EMBL/GenBank/DDBJ databases">
        <title>The draft genomic sequence of strain Chitinophaga oryziterrae JCM 16595.</title>
        <authorList>
            <person name="Zhang X."/>
        </authorList>
    </citation>
    <scope>NUCLEOTIDE SEQUENCE [LARGE SCALE GENOMIC DNA]</scope>
    <source>
        <strain evidence="19 20">JCM 16595</strain>
    </source>
</reference>
<evidence type="ECO:0000256" key="12">
    <source>
        <dbReference type="ARBA" id="ARBA00023170"/>
    </source>
</evidence>
<dbReference type="Pfam" id="PF00593">
    <property type="entry name" value="TonB_dep_Rec_b-barrel"/>
    <property type="match status" value="1"/>
</dbReference>
<dbReference type="PANTHER" id="PTHR32552">
    <property type="entry name" value="FERRICHROME IRON RECEPTOR-RELATED"/>
    <property type="match status" value="1"/>
</dbReference>
<dbReference type="InterPro" id="IPR010105">
    <property type="entry name" value="TonB_sidphr_rcpt"/>
</dbReference>
<evidence type="ECO:0000256" key="10">
    <source>
        <dbReference type="ARBA" id="ARBA00023077"/>
    </source>
</evidence>
<evidence type="ECO:0000256" key="2">
    <source>
        <dbReference type="ARBA" id="ARBA00009810"/>
    </source>
</evidence>
<evidence type="ECO:0000256" key="15">
    <source>
        <dbReference type="RuleBase" id="RU003357"/>
    </source>
</evidence>
<protein>
    <submittedName>
        <fullName evidence="19">TonB-dependent siderophore receptor</fullName>
    </submittedName>
</protein>
<feature type="domain" description="TonB-dependent receptor-like beta-barrel" evidence="17">
    <location>
        <begin position="327"/>
        <end position="756"/>
    </location>
</feature>
<keyword evidence="11 14" id="KW-0472">Membrane</keyword>
<keyword evidence="6 14" id="KW-0812">Transmembrane</keyword>
<dbReference type="GO" id="GO:0015344">
    <property type="term" value="F:siderophore uptake transmembrane transporter activity"/>
    <property type="evidence" value="ECO:0007669"/>
    <property type="project" value="TreeGrafter"/>
</dbReference>
<evidence type="ECO:0000256" key="11">
    <source>
        <dbReference type="ARBA" id="ARBA00023136"/>
    </source>
</evidence>
<evidence type="ECO:0000256" key="1">
    <source>
        <dbReference type="ARBA" id="ARBA00004571"/>
    </source>
</evidence>
<comment type="subcellular location">
    <subcellularLocation>
        <location evidence="1 14">Cell outer membrane</location>
        <topology evidence="1 14">Multi-pass membrane protein</topology>
    </subcellularLocation>
</comment>
<keyword evidence="3 14" id="KW-0813">Transport</keyword>